<feature type="domain" description="C2H2-type" evidence="7">
    <location>
        <begin position="300"/>
        <end position="330"/>
    </location>
</feature>
<dbReference type="GO" id="GO:0008270">
    <property type="term" value="F:zinc ion binding"/>
    <property type="evidence" value="ECO:0007669"/>
    <property type="project" value="UniProtKB-KW"/>
</dbReference>
<dbReference type="PROSITE" id="PS00028">
    <property type="entry name" value="ZINC_FINGER_C2H2_1"/>
    <property type="match status" value="2"/>
</dbReference>
<keyword evidence="4" id="KW-0862">Zinc</keyword>
<dbReference type="PANTHER" id="PTHR24409:SF295">
    <property type="entry name" value="AZ2-RELATED"/>
    <property type="match status" value="1"/>
</dbReference>
<name>A0A226DAF9_FOLCA</name>
<dbReference type="AlphaFoldDB" id="A0A226DAF9"/>
<evidence type="ECO:0000256" key="6">
    <source>
        <dbReference type="SAM" id="MobiDB-lite"/>
    </source>
</evidence>
<feature type="region of interest" description="Disordered" evidence="6">
    <location>
        <begin position="1"/>
        <end position="56"/>
    </location>
</feature>
<evidence type="ECO:0000256" key="1">
    <source>
        <dbReference type="ARBA" id="ARBA00022723"/>
    </source>
</evidence>
<dbReference type="Pfam" id="PF00096">
    <property type="entry name" value="zf-C2H2"/>
    <property type="match status" value="1"/>
</dbReference>
<dbReference type="PROSITE" id="PS50157">
    <property type="entry name" value="ZINC_FINGER_C2H2_2"/>
    <property type="match status" value="3"/>
</dbReference>
<dbReference type="Proteomes" id="UP000198287">
    <property type="component" value="Unassembled WGS sequence"/>
</dbReference>
<evidence type="ECO:0000313" key="9">
    <source>
        <dbReference type="Proteomes" id="UP000198287"/>
    </source>
</evidence>
<dbReference type="GO" id="GO:0005634">
    <property type="term" value="C:nucleus"/>
    <property type="evidence" value="ECO:0007669"/>
    <property type="project" value="TreeGrafter"/>
</dbReference>
<evidence type="ECO:0000256" key="2">
    <source>
        <dbReference type="ARBA" id="ARBA00022737"/>
    </source>
</evidence>
<dbReference type="InterPro" id="IPR013087">
    <property type="entry name" value="Znf_C2H2_type"/>
</dbReference>
<gene>
    <name evidence="8" type="ORF">Fcan01_22897</name>
</gene>
<protein>
    <submittedName>
        <fullName evidence="8">Zinc finger protein Gfi-1</fullName>
    </submittedName>
</protein>
<evidence type="ECO:0000313" key="8">
    <source>
        <dbReference type="EMBL" id="OXA42512.1"/>
    </source>
</evidence>
<organism evidence="8 9">
    <name type="scientific">Folsomia candida</name>
    <name type="common">Springtail</name>
    <dbReference type="NCBI Taxonomy" id="158441"/>
    <lineage>
        <taxon>Eukaryota</taxon>
        <taxon>Metazoa</taxon>
        <taxon>Ecdysozoa</taxon>
        <taxon>Arthropoda</taxon>
        <taxon>Hexapoda</taxon>
        <taxon>Collembola</taxon>
        <taxon>Entomobryomorpha</taxon>
        <taxon>Isotomoidea</taxon>
        <taxon>Isotomidae</taxon>
        <taxon>Proisotominae</taxon>
        <taxon>Folsomia</taxon>
    </lineage>
</organism>
<evidence type="ECO:0000256" key="5">
    <source>
        <dbReference type="PROSITE-ProRule" id="PRU00042"/>
    </source>
</evidence>
<keyword evidence="3 5" id="KW-0863">Zinc-finger</keyword>
<feature type="domain" description="C2H2-type" evidence="7">
    <location>
        <begin position="187"/>
        <end position="217"/>
    </location>
</feature>
<feature type="domain" description="C2H2-type" evidence="7">
    <location>
        <begin position="120"/>
        <end position="148"/>
    </location>
</feature>
<evidence type="ECO:0000256" key="4">
    <source>
        <dbReference type="ARBA" id="ARBA00022833"/>
    </source>
</evidence>
<feature type="region of interest" description="Disordered" evidence="6">
    <location>
        <begin position="360"/>
        <end position="446"/>
    </location>
</feature>
<reference evidence="8 9" key="1">
    <citation type="submission" date="2015-12" db="EMBL/GenBank/DDBJ databases">
        <title>The genome of Folsomia candida.</title>
        <authorList>
            <person name="Faddeeva A."/>
            <person name="Derks M.F."/>
            <person name="Anvar Y."/>
            <person name="Smit S."/>
            <person name="Van Straalen N."/>
            <person name="Roelofs D."/>
        </authorList>
    </citation>
    <scope>NUCLEOTIDE SEQUENCE [LARGE SCALE GENOMIC DNA]</scope>
    <source>
        <strain evidence="8 9">VU population</strain>
        <tissue evidence="8">Whole body</tissue>
    </source>
</reference>
<comment type="caution">
    <text evidence="8">The sequence shown here is derived from an EMBL/GenBank/DDBJ whole genome shotgun (WGS) entry which is preliminary data.</text>
</comment>
<dbReference type="GO" id="GO:0000981">
    <property type="term" value="F:DNA-binding transcription factor activity, RNA polymerase II-specific"/>
    <property type="evidence" value="ECO:0007669"/>
    <property type="project" value="TreeGrafter"/>
</dbReference>
<keyword evidence="9" id="KW-1185">Reference proteome</keyword>
<proteinExistence type="predicted"/>
<dbReference type="OrthoDB" id="6599616at2759"/>
<dbReference type="PANTHER" id="PTHR24409">
    <property type="entry name" value="ZINC FINGER PROTEIN 142"/>
    <property type="match status" value="1"/>
</dbReference>
<evidence type="ECO:0000259" key="7">
    <source>
        <dbReference type="PROSITE" id="PS50157"/>
    </source>
</evidence>
<dbReference type="GO" id="GO:0000977">
    <property type="term" value="F:RNA polymerase II transcription regulatory region sequence-specific DNA binding"/>
    <property type="evidence" value="ECO:0007669"/>
    <property type="project" value="TreeGrafter"/>
</dbReference>
<keyword evidence="1" id="KW-0479">Metal-binding</keyword>
<dbReference type="SMART" id="SM00355">
    <property type="entry name" value="ZnF_C2H2"/>
    <property type="match status" value="5"/>
</dbReference>
<sequence>MDEPVFPETGNQAELGPPFCKIAKTDPASKVAKKTPRRPTPQEKTSLKESPKKVRQKFGRRLIDTSAPNRKMYEGYEIAVESGNYTCLACGFVAKSQPRKNYNSKDIIKLHVKSQHFNAFRCEPCEKNYTSKYILQKHIKKMHSLGRLPTHVCTLCGKIVSNIFAHLWGHKSPLEKEAAIQSGAGFLPCDKCGKEFSGQDRLAAHLTQGNRCKGNKDYAESDTSNPSYRKIPCRICARPVTVYGHAQHEWTHKNEAEKEESIRLGTSPKVRCEICKIHVFHNAYKAHFETHKKPEEKTKFHCEWDGCGRKFGRKVYLNLHMKTMHQTSESDLPSGENCSAGLRCPDDEIEIKQEDCTIRDVLSSEDDDDDKPNYGTNVEIKSEDEESYGDLDLSPLGEIKSEQESNSDMDEESEHVGFKMLTFGGNNSYSSDDDDYGEDPLKFEYE</sequence>
<dbReference type="EMBL" id="LNIX01000026">
    <property type="protein sequence ID" value="OXA42512.1"/>
    <property type="molecule type" value="Genomic_DNA"/>
</dbReference>
<dbReference type="Gene3D" id="3.30.160.60">
    <property type="entry name" value="Classic Zinc Finger"/>
    <property type="match status" value="2"/>
</dbReference>
<accession>A0A226DAF9</accession>
<keyword evidence="2" id="KW-0677">Repeat</keyword>
<evidence type="ECO:0000256" key="3">
    <source>
        <dbReference type="ARBA" id="ARBA00022771"/>
    </source>
</evidence>